<dbReference type="RefSeq" id="WP_091770216.1">
    <property type="nucleotide sequence ID" value="NZ_FNBT01000008.1"/>
</dbReference>
<protein>
    <submittedName>
        <fullName evidence="1">Uncharacterized protein</fullName>
    </submittedName>
</protein>
<name>A0A1G7PY05_9ACTN</name>
<organism evidence="1 2">
    <name type="scientific">Blastococcus aurantiacus</name>
    <dbReference type="NCBI Taxonomy" id="1550231"/>
    <lineage>
        <taxon>Bacteria</taxon>
        <taxon>Bacillati</taxon>
        <taxon>Actinomycetota</taxon>
        <taxon>Actinomycetes</taxon>
        <taxon>Geodermatophilales</taxon>
        <taxon>Geodermatophilaceae</taxon>
        <taxon>Blastococcus</taxon>
    </lineage>
</organism>
<dbReference type="Proteomes" id="UP000199406">
    <property type="component" value="Unassembled WGS sequence"/>
</dbReference>
<keyword evidence="2" id="KW-1185">Reference proteome</keyword>
<sequence length="668" mass="67863">MTGPTGWPLPDPARLEPPPGDPAALADLTTRLDAAAAVLGDLAGQLDGAPAAACGWAGDDAAAADAQLARVGRLAREAAGALVRAAARVRRHEEVLVDVRQRLAQLQRAQAEDFDVAVRRMGAGADPGTGLPGPGAAAVVDELVAAEAARGRLRATMLVEVEVDAAATAAVLAACGAAAGSGDGAHAVRHLEDLLPGWHASALERRGADFVADFLDADDLGGREQAARDLLPWAGNGAVAATVLTGLGAAGVQEVLGLLGDGSLSAGSALAGVLAAVLGAPVPTGAAGGVARARDVRHVDPEDVRTLDADHVALGMGAVLAAARRSGHPGPPPATVREWGRQIVARERALGGERILDRLGPSPALPGDPLEEVLGRLARADAGPQAAELLRAEPTWTHLLARPWDDGGAAFAAAVERATVEPGDVVMRSGLRALAIGLGDDGDPAGWTVDRVTAASIAPALAEAVAARPEVVAEPLVRTAAGAGEEDRLVLRGLGYLSADPAAADVLDRALDQASAAPAVQAGYLAVREYGQRLDHALHEFAAQEEAVRRDRTTTVLAEVLSFIPRRGDELAGLVSALSVVADADGTWDGSEDEGLHFPMSSDAPGPAAAYQHVAALLGAPIAPESPPVDWVGLATDVMPGGDRLRDVVEAGVGVMEELRELAEAETG</sequence>
<dbReference type="OrthoDB" id="5188123at2"/>
<gene>
    <name evidence="1" type="ORF">SAMN05660662_3800</name>
</gene>
<proteinExistence type="predicted"/>
<dbReference type="EMBL" id="FNBT01000008">
    <property type="protein sequence ID" value="SDF91144.1"/>
    <property type="molecule type" value="Genomic_DNA"/>
</dbReference>
<reference evidence="2" key="1">
    <citation type="submission" date="2016-10" db="EMBL/GenBank/DDBJ databases">
        <authorList>
            <person name="Varghese N."/>
            <person name="Submissions S."/>
        </authorList>
    </citation>
    <scope>NUCLEOTIDE SEQUENCE [LARGE SCALE GENOMIC DNA]</scope>
    <source>
        <strain evidence="2">DSM 44268</strain>
    </source>
</reference>
<dbReference type="AlphaFoldDB" id="A0A1G7PY05"/>
<dbReference type="STRING" id="1550231.SAMN05660662_3800"/>
<evidence type="ECO:0000313" key="2">
    <source>
        <dbReference type="Proteomes" id="UP000199406"/>
    </source>
</evidence>
<accession>A0A1G7PY05</accession>
<evidence type="ECO:0000313" key="1">
    <source>
        <dbReference type="EMBL" id="SDF91144.1"/>
    </source>
</evidence>